<accession>A0A3D0KET4</accession>
<dbReference type="PRINTS" id="PR00032">
    <property type="entry name" value="HTHARAC"/>
</dbReference>
<keyword evidence="3" id="KW-0804">Transcription</keyword>
<dbReference type="InterPro" id="IPR018060">
    <property type="entry name" value="HTH_AraC"/>
</dbReference>
<dbReference type="SUPFAM" id="SSF46689">
    <property type="entry name" value="Homeodomain-like"/>
    <property type="match status" value="2"/>
</dbReference>
<comment type="caution">
    <text evidence="5">The sequence shown here is derived from an EMBL/GenBank/DDBJ whole genome shotgun (WGS) entry which is preliminary data.</text>
</comment>
<dbReference type="AlphaFoldDB" id="A0A3D0KET4"/>
<evidence type="ECO:0000313" key="5">
    <source>
        <dbReference type="EMBL" id="HCA01954.1"/>
    </source>
</evidence>
<dbReference type="PROSITE" id="PS00041">
    <property type="entry name" value="HTH_ARAC_FAMILY_1"/>
    <property type="match status" value="1"/>
</dbReference>
<dbReference type="GO" id="GO:0043565">
    <property type="term" value="F:sequence-specific DNA binding"/>
    <property type="evidence" value="ECO:0007669"/>
    <property type="project" value="InterPro"/>
</dbReference>
<dbReference type="InterPro" id="IPR035418">
    <property type="entry name" value="AraC-bd_2"/>
</dbReference>
<protein>
    <submittedName>
        <fullName evidence="5">AraC family transcriptional regulator</fullName>
    </submittedName>
</protein>
<feature type="domain" description="HTH araC/xylS-type" evidence="4">
    <location>
        <begin position="175"/>
        <end position="271"/>
    </location>
</feature>
<dbReference type="PROSITE" id="PS01124">
    <property type="entry name" value="HTH_ARAC_FAMILY_2"/>
    <property type="match status" value="1"/>
</dbReference>
<dbReference type="InterPro" id="IPR020449">
    <property type="entry name" value="Tscrpt_reg_AraC-type_HTH"/>
</dbReference>
<dbReference type="PANTHER" id="PTHR47893">
    <property type="entry name" value="REGULATORY PROTEIN PCHR"/>
    <property type="match status" value="1"/>
</dbReference>
<gene>
    <name evidence="5" type="ORF">DEO68_07185</name>
</gene>
<dbReference type="Pfam" id="PF14525">
    <property type="entry name" value="AraC_binding_2"/>
    <property type="match status" value="1"/>
</dbReference>
<dbReference type="EMBL" id="DOTR01000034">
    <property type="protein sequence ID" value="HCA01954.1"/>
    <property type="molecule type" value="Genomic_DNA"/>
</dbReference>
<sequence>MLQPGLIVCHTTAECLGAIDTPKSFAGDHQFLHLNCQLAGRFDGQVGNRALDYSQGDVTLGYSAGESFLIRHSHDFQNLTVMVSPDALYGLAGEEVEPLIGRERGEEADFFVRHAGQCRKTMRSAMSIANLMKDIPQHRLLLHAATLDFLHWHLSAFQTCRGCDVLSPRVCRQLDGAKELLLQDLSDPPTIAKLARAVGMNECKLKICFKKRFGTTIYALFQEERMKKAKRLLQDYNVTETAMVLGYSNVSHFSTAFLKQFGCLPSRVRQFAGAPTH</sequence>
<dbReference type="InterPro" id="IPR053142">
    <property type="entry name" value="PchR_regulatory_protein"/>
</dbReference>
<evidence type="ECO:0000259" key="4">
    <source>
        <dbReference type="PROSITE" id="PS01124"/>
    </source>
</evidence>
<evidence type="ECO:0000256" key="1">
    <source>
        <dbReference type="ARBA" id="ARBA00023015"/>
    </source>
</evidence>
<dbReference type="Pfam" id="PF12833">
    <property type="entry name" value="HTH_18"/>
    <property type="match status" value="1"/>
</dbReference>
<dbReference type="InterPro" id="IPR009057">
    <property type="entry name" value="Homeodomain-like_sf"/>
</dbReference>
<name>A0A3D0KET4_9GAMM</name>
<reference evidence="5" key="1">
    <citation type="journal article" date="2018" name="Nat. Biotechnol.">
        <title>A standardized bacterial taxonomy based on genome phylogeny substantially revises the tree of life.</title>
        <authorList>
            <person name="Parks D.H."/>
            <person name="Chuvochina M."/>
            <person name="Waite D.W."/>
            <person name="Rinke C."/>
            <person name="Skarshewski A."/>
            <person name="Chaumeil P.A."/>
            <person name="Hugenholtz P."/>
        </authorList>
    </citation>
    <scope>NUCLEOTIDE SEQUENCE [LARGE SCALE GENOMIC DNA]</scope>
    <source>
        <strain evidence="5">UBA11284</strain>
    </source>
</reference>
<organism evidence="5">
    <name type="scientific">Halomonas campaniensis</name>
    <dbReference type="NCBI Taxonomy" id="213554"/>
    <lineage>
        <taxon>Bacteria</taxon>
        <taxon>Pseudomonadati</taxon>
        <taxon>Pseudomonadota</taxon>
        <taxon>Gammaproteobacteria</taxon>
        <taxon>Oceanospirillales</taxon>
        <taxon>Halomonadaceae</taxon>
        <taxon>Halomonas</taxon>
    </lineage>
</organism>
<dbReference type="InterPro" id="IPR018062">
    <property type="entry name" value="HTH_AraC-typ_CS"/>
</dbReference>
<dbReference type="Gene3D" id="1.10.10.60">
    <property type="entry name" value="Homeodomain-like"/>
    <property type="match status" value="2"/>
</dbReference>
<proteinExistence type="predicted"/>
<keyword evidence="2" id="KW-0238">DNA-binding</keyword>
<keyword evidence="1" id="KW-0805">Transcription regulation</keyword>
<evidence type="ECO:0000256" key="2">
    <source>
        <dbReference type="ARBA" id="ARBA00023125"/>
    </source>
</evidence>
<dbReference type="SMART" id="SM00342">
    <property type="entry name" value="HTH_ARAC"/>
    <property type="match status" value="1"/>
</dbReference>
<dbReference type="PANTHER" id="PTHR47893:SF1">
    <property type="entry name" value="REGULATORY PROTEIN PCHR"/>
    <property type="match status" value="1"/>
</dbReference>
<dbReference type="GO" id="GO:0003700">
    <property type="term" value="F:DNA-binding transcription factor activity"/>
    <property type="evidence" value="ECO:0007669"/>
    <property type="project" value="InterPro"/>
</dbReference>
<evidence type="ECO:0000256" key="3">
    <source>
        <dbReference type="ARBA" id="ARBA00023163"/>
    </source>
</evidence>